<protein>
    <submittedName>
        <fullName evidence="1">Uncharacterized protein</fullName>
    </submittedName>
</protein>
<dbReference type="AlphaFoldDB" id="A0A3P6PHS4"/>
<accession>A0A3P6PHS4</accession>
<keyword evidence="2" id="KW-1185">Reference proteome</keyword>
<sequence>MQRPNEQKTTSDGIAEKQGSLGTVEVNLYWLFPYDVKPASAAQDVSASAVVAAETSTGSKRSIPSLKKAAVIEATAATAADTQATVQSSVDVSALLLRFVISSFEPLMFFE</sequence>
<reference evidence="1 2" key="1">
    <citation type="submission" date="2018-11" db="EMBL/GenBank/DDBJ databases">
        <authorList>
            <consortium name="Pathogen Informatics"/>
        </authorList>
    </citation>
    <scope>NUCLEOTIDE SEQUENCE [LARGE SCALE GENOMIC DNA]</scope>
</reference>
<proteinExistence type="predicted"/>
<organism evidence="1 2">
    <name type="scientific">Dibothriocephalus latus</name>
    <name type="common">Fish tapeworm</name>
    <name type="synonym">Diphyllobothrium latum</name>
    <dbReference type="NCBI Taxonomy" id="60516"/>
    <lineage>
        <taxon>Eukaryota</taxon>
        <taxon>Metazoa</taxon>
        <taxon>Spiralia</taxon>
        <taxon>Lophotrochozoa</taxon>
        <taxon>Platyhelminthes</taxon>
        <taxon>Cestoda</taxon>
        <taxon>Eucestoda</taxon>
        <taxon>Diphyllobothriidea</taxon>
        <taxon>Diphyllobothriidae</taxon>
        <taxon>Dibothriocephalus</taxon>
    </lineage>
</organism>
<evidence type="ECO:0000313" key="1">
    <source>
        <dbReference type="EMBL" id="VDK39416.1"/>
    </source>
</evidence>
<dbReference type="EMBL" id="UYRU01005888">
    <property type="protein sequence ID" value="VDK39416.1"/>
    <property type="molecule type" value="Genomic_DNA"/>
</dbReference>
<gene>
    <name evidence="1" type="ORF">DILT_LOCUS1030</name>
</gene>
<dbReference type="Proteomes" id="UP000281553">
    <property type="component" value="Unassembled WGS sequence"/>
</dbReference>
<evidence type="ECO:0000313" key="2">
    <source>
        <dbReference type="Proteomes" id="UP000281553"/>
    </source>
</evidence>
<name>A0A3P6PHS4_DIBLA</name>